<dbReference type="HOGENOM" id="CLU_199288_0_0_1"/>
<protein>
    <submittedName>
        <fullName evidence="2">Uncharacterized protein</fullName>
    </submittedName>
</protein>
<reference evidence="2" key="2">
    <citation type="submission" date="2015-06" db="UniProtKB">
        <authorList>
            <consortium name="EnsemblMetazoa"/>
        </authorList>
    </citation>
    <scope>IDENTIFICATION</scope>
</reference>
<evidence type="ECO:0000313" key="3">
    <source>
        <dbReference type="Proteomes" id="UP000015104"/>
    </source>
</evidence>
<keyword evidence="3" id="KW-1185">Reference proteome</keyword>
<dbReference type="EMBL" id="CAEY01000869">
    <property type="status" value="NOT_ANNOTATED_CDS"/>
    <property type="molecule type" value="Genomic_DNA"/>
</dbReference>
<feature type="compositionally biased region" description="Polar residues" evidence="1">
    <location>
        <begin position="37"/>
        <end position="48"/>
    </location>
</feature>
<feature type="region of interest" description="Disordered" evidence="1">
    <location>
        <begin position="1"/>
        <end position="59"/>
    </location>
</feature>
<organism evidence="2 3">
    <name type="scientific">Tetranychus urticae</name>
    <name type="common">Two-spotted spider mite</name>
    <dbReference type="NCBI Taxonomy" id="32264"/>
    <lineage>
        <taxon>Eukaryota</taxon>
        <taxon>Metazoa</taxon>
        <taxon>Ecdysozoa</taxon>
        <taxon>Arthropoda</taxon>
        <taxon>Chelicerata</taxon>
        <taxon>Arachnida</taxon>
        <taxon>Acari</taxon>
        <taxon>Acariformes</taxon>
        <taxon>Trombidiformes</taxon>
        <taxon>Prostigmata</taxon>
        <taxon>Eleutherengona</taxon>
        <taxon>Raphignathae</taxon>
        <taxon>Tetranychoidea</taxon>
        <taxon>Tetranychidae</taxon>
        <taxon>Tetranychus</taxon>
    </lineage>
</organism>
<name>T1L0S3_TETUR</name>
<dbReference type="eggNOG" id="ENOG502T2FM">
    <property type="taxonomic scope" value="Eukaryota"/>
</dbReference>
<feature type="compositionally biased region" description="Polar residues" evidence="1">
    <location>
        <begin position="1"/>
        <end position="16"/>
    </location>
</feature>
<dbReference type="EnsemblMetazoa" id="tetur30g01750.1">
    <property type="protein sequence ID" value="tetur30g01750.1"/>
    <property type="gene ID" value="tetur30g01750"/>
</dbReference>
<reference evidence="3" key="1">
    <citation type="submission" date="2011-08" db="EMBL/GenBank/DDBJ databases">
        <authorList>
            <person name="Rombauts S."/>
        </authorList>
    </citation>
    <scope>NUCLEOTIDE SEQUENCE</scope>
    <source>
        <strain evidence="3">London</strain>
    </source>
</reference>
<sequence length="59" mass="6226">MDPSNRTNQCNPTHTPSGPGHNAGYQGMGTKTDMGNHANQMNPNNPAYASSRDGNKKGP</sequence>
<accession>T1L0S3</accession>
<dbReference type="AlphaFoldDB" id="T1L0S3"/>
<proteinExistence type="predicted"/>
<evidence type="ECO:0000256" key="1">
    <source>
        <dbReference type="SAM" id="MobiDB-lite"/>
    </source>
</evidence>
<dbReference type="Proteomes" id="UP000015104">
    <property type="component" value="Unassembled WGS sequence"/>
</dbReference>
<evidence type="ECO:0000313" key="2">
    <source>
        <dbReference type="EnsemblMetazoa" id="tetur30g01750.1"/>
    </source>
</evidence>